<gene>
    <name evidence="2" type="ORF">Syun_015440</name>
</gene>
<feature type="transmembrane region" description="Helical" evidence="1">
    <location>
        <begin position="52"/>
        <end position="78"/>
    </location>
</feature>
<keyword evidence="1" id="KW-0812">Transmembrane</keyword>
<proteinExistence type="predicted"/>
<reference evidence="2 3" key="1">
    <citation type="submission" date="2024-01" db="EMBL/GenBank/DDBJ databases">
        <title>Genome assemblies of Stephania.</title>
        <authorList>
            <person name="Yang L."/>
        </authorList>
    </citation>
    <scope>NUCLEOTIDE SEQUENCE [LARGE SCALE GENOMIC DNA]</scope>
    <source>
        <strain evidence="2">YNDBR</strain>
        <tissue evidence="2">Leaf</tissue>
    </source>
</reference>
<protein>
    <submittedName>
        <fullName evidence="2">Uncharacterized protein</fullName>
    </submittedName>
</protein>
<accession>A0AAP0JNE0</accession>
<feature type="transmembrane region" description="Helical" evidence="1">
    <location>
        <begin position="20"/>
        <end position="40"/>
    </location>
</feature>
<dbReference type="Proteomes" id="UP001420932">
    <property type="component" value="Unassembled WGS sequence"/>
</dbReference>
<sequence>MYMDSQSPSLLAWCPFTSTLGVPGLFALPVAVAELARLAGRGGSGPSQKKLINCWASLIDGLFTVLYIHALLILFILFA</sequence>
<keyword evidence="1" id="KW-0472">Membrane</keyword>
<organism evidence="2 3">
    <name type="scientific">Stephania yunnanensis</name>
    <dbReference type="NCBI Taxonomy" id="152371"/>
    <lineage>
        <taxon>Eukaryota</taxon>
        <taxon>Viridiplantae</taxon>
        <taxon>Streptophyta</taxon>
        <taxon>Embryophyta</taxon>
        <taxon>Tracheophyta</taxon>
        <taxon>Spermatophyta</taxon>
        <taxon>Magnoliopsida</taxon>
        <taxon>Ranunculales</taxon>
        <taxon>Menispermaceae</taxon>
        <taxon>Menispermoideae</taxon>
        <taxon>Cissampelideae</taxon>
        <taxon>Stephania</taxon>
    </lineage>
</organism>
<evidence type="ECO:0000313" key="2">
    <source>
        <dbReference type="EMBL" id="KAK9136110.1"/>
    </source>
</evidence>
<keyword evidence="1" id="KW-1133">Transmembrane helix</keyword>
<evidence type="ECO:0000256" key="1">
    <source>
        <dbReference type="SAM" id="Phobius"/>
    </source>
</evidence>
<evidence type="ECO:0000313" key="3">
    <source>
        <dbReference type="Proteomes" id="UP001420932"/>
    </source>
</evidence>
<dbReference type="EMBL" id="JBBNAF010000006">
    <property type="protein sequence ID" value="KAK9136110.1"/>
    <property type="molecule type" value="Genomic_DNA"/>
</dbReference>
<name>A0AAP0JNE0_9MAGN</name>
<comment type="caution">
    <text evidence="2">The sequence shown here is derived from an EMBL/GenBank/DDBJ whole genome shotgun (WGS) entry which is preliminary data.</text>
</comment>
<dbReference type="AlphaFoldDB" id="A0AAP0JNE0"/>
<keyword evidence="3" id="KW-1185">Reference proteome</keyword>